<dbReference type="Proteomes" id="UP001314229">
    <property type="component" value="Unassembled WGS sequence"/>
</dbReference>
<proteinExistence type="predicted"/>
<dbReference type="AlphaFoldDB" id="A0AAV1PQZ1"/>
<comment type="caution">
    <text evidence="1">The sequence shown here is derived from an EMBL/GenBank/DDBJ whole genome shotgun (WGS) entry which is preliminary data.</text>
</comment>
<dbReference type="PANTHER" id="PTHR24401:SF29">
    <property type="entry name" value="SI:CH211-243P7.3-RELATED"/>
    <property type="match status" value="1"/>
</dbReference>
<dbReference type="PANTHER" id="PTHR24401">
    <property type="entry name" value="SI:CH211-243P7.3-RELATED"/>
    <property type="match status" value="1"/>
</dbReference>
<name>A0AAV1PQZ1_SCOSC</name>
<dbReference type="EMBL" id="CAWUFR010000236">
    <property type="protein sequence ID" value="CAK6973698.1"/>
    <property type="molecule type" value="Genomic_DNA"/>
</dbReference>
<keyword evidence="2" id="KW-1185">Reference proteome</keyword>
<organism evidence="1 2">
    <name type="scientific">Scomber scombrus</name>
    <name type="common">Atlantic mackerel</name>
    <name type="synonym">Scomber vernalis</name>
    <dbReference type="NCBI Taxonomy" id="13677"/>
    <lineage>
        <taxon>Eukaryota</taxon>
        <taxon>Metazoa</taxon>
        <taxon>Chordata</taxon>
        <taxon>Craniata</taxon>
        <taxon>Vertebrata</taxon>
        <taxon>Euteleostomi</taxon>
        <taxon>Actinopterygii</taxon>
        <taxon>Neopterygii</taxon>
        <taxon>Teleostei</taxon>
        <taxon>Neoteleostei</taxon>
        <taxon>Acanthomorphata</taxon>
        <taxon>Pelagiaria</taxon>
        <taxon>Scombriformes</taxon>
        <taxon>Scombridae</taxon>
        <taxon>Scomber</taxon>
    </lineage>
</organism>
<protein>
    <submittedName>
        <fullName evidence="1">Uncharacterized protein LOC122992512</fullName>
    </submittedName>
</protein>
<evidence type="ECO:0000313" key="1">
    <source>
        <dbReference type="EMBL" id="CAK6973698.1"/>
    </source>
</evidence>
<sequence>MSSYAIMNENWMILSWVMVQSETEKSLKPMYEGLSNRYSTTGIVKAQYQWVDRDCCAAFKVAESLAGEHLNWDAWRTADAIVAEATSGNLLNTCASRSHYSTNMTIKLDLFHCMRRFLRECVSEHHPLYSSFSQFLSAAFSVVDQEDLQRLKDAYAFCGIEPANPTKKHIRALQDQDSTT</sequence>
<evidence type="ECO:0000313" key="2">
    <source>
        <dbReference type="Proteomes" id="UP001314229"/>
    </source>
</evidence>
<reference evidence="1 2" key="1">
    <citation type="submission" date="2024-01" db="EMBL/GenBank/DDBJ databases">
        <authorList>
            <person name="Alioto T."/>
            <person name="Alioto T."/>
            <person name="Gomez Garrido J."/>
        </authorList>
    </citation>
    <scope>NUCLEOTIDE SEQUENCE [LARGE SCALE GENOMIC DNA]</scope>
</reference>
<accession>A0AAV1PQZ1</accession>
<gene>
    <name evidence="1" type="ORF">FSCOSCO3_A019541</name>
</gene>